<dbReference type="PANTHER" id="PTHR12308:SF73">
    <property type="entry name" value="ANOCTAMIN"/>
    <property type="match status" value="1"/>
</dbReference>
<protein>
    <recommendedName>
        <fullName evidence="12">DUF590-domain-containing protein</fullName>
    </recommendedName>
</protein>
<dbReference type="InterPro" id="IPR049452">
    <property type="entry name" value="Anoctamin_TM"/>
</dbReference>
<dbReference type="VEuPathDB" id="FungiDB:RhiirFUN_012293"/>
<evidence type="ECO:0000313" key="10">
    <source>
        <dbReference type="EMBL" id="CAB5371246.1"/>
    </source>
</evidence>
<dbReference type="GO" id="GO:0046983">
    <property type="term" value="F:protein dimerization activity"/>
    <property type="evidence" value="ECO:0007669"/>
    <property type="project" value="InterPro"/>
</dbReference>
<dbReference type="Pfam" id="PF16178">
    <property type="entry name" value="Anoct_dimer"/>
    <property type="match status" value="1"/>
</dbReference>
<evidence type="ECO:0000256" key="5">
    <source>
        <dbReference type="ARBA" id="ARBA00023136"/>
    </source>
</evidence>
<gene>
    <name evidence="10" type="ORF">CHRIB12_LOCUS12988</name>
</gene>
<dbReference type="GO" id="GO:0005254">
    <property type="term" value="F:chloride channel activity"/>
    <property type="evidence" value="ECO:0007669"/>
    <property type="project" value="TreeGrafter"/>
</dbReference>
<name>A0A916E9V2_9GLOM</name>
<dbReference type="Pfam" id="PF04547">
    <property type="entry name" value="Anoctamin"/>
    <property type="match status" value="1"/>
</dbReference>
<keyword evidence="6" id="KW-0325">Glycoprotein</keyword>
<evidence type="ECO:0008006" key="12">
    <source>
        <dbReference type="Google" id="ProtNLM"/>
    </source>
</evidence>
<sequence>MPFIIIIILTIYTSWDLRRRRGELGTNKIFAKSLREINNRLDLDKQENNNQVEITISEEKKPKDEHTHKIFNFLGHSNRSSTSLEGDDDDELVKLEIIPEIVEDHRTLLLINKEDQNLYHEIKEWHEEDRNRSLEDTILKFDPDKYRNSDALAKVVYNYPLPDFIIRYKDDKKDEHRNEKQITRDNFEILLLQAGLILEREVDPDGIYTYVKIIAPFNTLCEMAQRIRLKVRLNKESLPSDLSILDEYVRSSDTILTKIIEHFVYDIELKKDSSIFKREHLRSYEGAESKKSKADIALNFFNTSRRNLMVHRVIITANLINKKETSPDGKTVYVNRKIESLEIKKLIKKGIYDELYPIHDGPSKYKDDSKENNNPRATLEEKWVKRGFKRQPIDKIRAYFGEKLALYFAWLGFYTSWLSIASIAGVIVVIHGLIYMSRSNFENNNDKIAAIWDNALTAPYALFMAIWATLFLETWKRVNASIQYDWDVIDYEKDELPRPEFYGTTLRVSLITLKKEIVFPFREKLVKIFISVAIVLVSIGIVLVTVGALLLFPENLQVVKNVKYVGPVITAIINLATIIILNLIYKNVARFLTDFENHKTETQFEDSLILKAYLFDFINFYSALIYLMFSGGRSCENNCNDDSCRERCIQQGRGLTLLTIQLAIIFIGKQLIGQIQEILIPWLMSKWNKAKSALDRESLEKKYADSGRKNKEIPQWIEDDHLAGSSDSIRTEYEEMVIQFGFLALFGVAFPLSPLFAWINNATEIRSDGLKYIKTLQRPVGYQAQDLGMWEKIMNIVSFIAVLTNAVIIAFHSRWMENQFKKYTGDDENRLLVARLVFVLAFEHLVFIIKLMFAYMIPDVPNKVRIAIERERYLSRLVLEGESPVLDEYWSDKKDDSSLFSEKGSLLLPHRFTKKFKSQ</sequence>
<proteinExistence type="predicted"/>
<comment type="subcellular location">
    <subcellularLocation>
        <location evidence="1">Cell membrane</location>
        <topology evidence="1">Multi-pass membrane protein</topology>
    </subcellularLocation>
</comment>
<dbReference type="InterPro" id="IPR007632">
    <property type="entry name" value="Anoctamin"/>
</dbReference>
<feature type="transmembrane region" description="Helical" evidence="7">
    <location>
        <begin position="407"/>
        <end position="436"/>
    </location>
</feature>
<feature type="domain" description="Anoctamin dimerisation" evidence="9">
    <location>
        <begin position="163"/>
        <end position="393"/>
    </location>
</feature>
<evidence type="ECO:0000256" key="3">
    <source>
        <dbReference type="ARBA" id="ARBA00022692"/>
    </source>
</evidence>
<dbReference type="OrthoDB" id="296386at2759"/>
<accession>A0A916E9V2</accession>
<evidence type="ECO:0000259" key="9">
    <source>
        <dbReference type="Pfam" id="PF16178"/>
    </source>
</evidence>
<feature type="transmembrane region" description="Helical" evidence="7">
    <location>
        <begin position="793"/>
        <end position="811"/>
    </location>
</feature>
<organism evidence="10 11">
    <name type="scientific">Rhizophagus irregularis</name>
    <dbReference type="NCBI Taxonomy" id="588596"/>
    <lineage>
        <taxon>Eukaryota</taxon>
        <taxon>Fungi</taxon>
        <taxon>Fungi incertae sedis</taxon>
        <taxon>Mucoromycota</taxon>
        <taxon>Glomeromycotina</taxon>
        <taxon>Glomeromycetes</taxon>
        <taxon>Glomerales</taxon>
        <taxon>Glomeraceae</taxon>
        <taxon>Rhizophagus</taxon>
    </lineage>
</organism>
<evidence type="ECO:0000256" key="6">
    <source>
        <dbReference type="ARBA" id="ARBA00023180"/>
    </source>
</evidence>
<comment type="caution">
    <text evidence="10">The sequence shown here is derived from an EMBL/GenBank/DDBJ whole genome shotgun (WGS) entry which is preliminary data.</text>
</comment>
<evidence type="ECO:0000256" key="2">
    <source>
        <dbReference type="ARBA" id="ARBA00022475"/>
    </source>
</evidence>
<dbReference type="Proteomes" id="UP000684084">
    <property type="component" value="Unassembled WGS sequence"/>
</dbReference>
<evidence type="ECO:0000259" key="8">
    <source>
        <dbReference type="Pfam" id="PF04547"/>
    </source>
</evidence>
<feature type="transmembrane region" description="Helical" evidence="7">
    <location>
        <begin position="608"/>
        <end position="629"/>
    </location>
</feature>
<dbReference type="GO" id="GO:0005886">
    <property type="term" value="C:plasma membrane"/>
    <property type="evidence" value="ECO:0007669"/>
    <property type="project" value="UniProtKB-SubCell"/>
</dbReference>
<dbReference type="EMBL" id="CAGKOT010000029">
    <property type="protein sequence ID" value="CAB5371246.1"/>
    <property type="molecule type" value="Genomic_DNA"/>
</dbReference>
<keyword evidence="3 7" id="KW-0812">Transmembrane</keyword>
<feature type="transmembrane region" description="Helical" evidence="7">
    <location>
        <begin position="448"/>
        <end position="470"/>
    </location>
</feature>
<dbReference type="GO" id="GO:0032541">
    <property type="term" value="C:cortical endoplasmic reticulum"/>
    <property type="evidence" value="ECO:0007669"/>
    <property type="project" value="TreeGrafter"/>
</dbReference>
<feature type="transmembrane region" description="Helical" evidence="7">
    <location>
        <begin position="832"/>
        <end position="857"/>
    </location>
</feature>
<feature type="transmembrane region" description="Helical" evidence="7">
    <location>
        <begin position="737"/>
        <end position="759"/>
    </location>
</feature>
<evidence type="ECO:0000256" key="7">
    <source>
        <dbReference type="SAM" id="Phobius"/>
    </source>
</evidence>
<evidence type="ECO:0000256" key="1">
    <source>
        <dbReference type="ARBA" id="ARBA00004651"/>
    </source>
</evidence>
<dbReference type="InterPro" id="IPR032394">
    <property type="entry name" value="Anoct_dimer"/>
</dbReference>
<evidence type="ECO:0000256" key="4">
    <source>
        <dbReference type="ARBA" id="ARBA00022989"/>
    </source>
</evidence>
<dbReference type="PANTHER" id="PTHR12308">
    <property type="entry name" value="ANOCTAMIN"/>
    <property type="match status" value="1"/>
</dbReference>
<feature type="transmembrane region" description="Helical" evidence="7">
    <location>
        <begin position="564"/>
        <end position="585"/>
    </location>
</feature>
<keyword evidence="5 7" id="KW-0472">Membrane</keyword>
<feature type="transmembrane region" description="Helical" evidence="7">
    <location>
        <begin position="528"/>
        <end position="552"/>
    </location>
</feature>
<feature type="domain" description="Anoctamin transmembrane" evidence="8">
    <location>
        <begin position="396"/>
        <end position="871"/>
    </location>
</feature>
<keyword evidence="2" id="KW-1003">Cell membrane</keyword>
<evidence type="ECO:0000313" key="11">
    <source>
        <dbReference type="Proteomes" id="UP000684084"/>
    </source>
</evidence>
<dbReference type="AlphaFoldDB" id="A0A916E9V2"/>
<keyword evidence="4 7" id="KW-1133">Transmembrane helix</keyword>
<reference evidence="10" key="1">
    <citation type="submission" date="2020-05" db="EMBL/GenBank/DDBJ databases">
        <authorList>
            <person name="Rincon C."/>
            <person name="Sanders R I."/>
            <person name="Robbins C."/>
            <person name="Chaturvedi A."/>
        </authorList>
    </citation>
    <scope>NUCLEOTIDE SEQUENCE</scope>
    <source>
        <strain evidence="10">CHB12</strain>
    </source>
</reference>